<dbReference type="OrthoDB" id="6968708at2759"/>
<dbReference type="InterPro" id="IPR050639">
    <property type="entry name" value="SSR_resolvase"/>
</dbReference>
<evidence type="ECO:0000259" key="1">
    <source>
        <dbReference type="PROSITE" id="PS51736"/>
    </source>
</evidence>
<feature type="domain" description="Resolvase/invertase-type recombinase catalytic" evidence="1">
    <location>
        <begin position="56"/>
        <end position="214"/>
    </location>
</feature>
<name>A0A1Y2CBB6_9FUNG</name>
<organism evidence="2 3">
    <name type="scientific">Rhizoclosmatium globosum</name>
    <dbReference type="NCBI Taxonomy" id="329046"/>
    <lineage>
        <taxon>Eukaryota</taxon>
        <taxon>Fungi</taxon>
        <taxon>Fungi incertae sedis</taxon>
        <taxon>Chytridiomycota</taxon>
        <taxon>Chytridiomycota incertae sedis</taxon>
        <taxon>Chytridiomycetes</taxon>
        <taxon>Chytridiales</taxon>
        <taxon>Chytriomycetaceae</taxon>
        <taxon>Rhizoclosmatium</taxon>
    </lineage>
</organism>
<dbReference type="Pfam" id="PF00239">
    <property type="entry name" value="Resolvase"/>
    <property type="match status" value="1"/>
</dbReference>
<keyword evidence="3" id="KW-1185">Reference proteome</keyword>
<accession>A0A1Y2CBB6</accession>
<dbReference type="GO" id="GO:0003677">
    <property type="term" value="F:DNA binding"/>
    <property type="evidence" value="ECO:0007669"/>
    <property type="project" value="InterPro"/>
</dbReference>
<dbReference type="PROSITE" id="PS51736">
    <property type="entry name" value="RECOMBINASES_3"/>
    <property type="match status" value="1"/>
</dbReference>
<comment type="caution">
    <text evidence="2">The sequence shown here is derived from an EMBL/GenBank/DDBJ whole genome shotgun (WGS) entry which is preliminary data.</text>
</comment>
<dbReference type="PANTHER" id="PTHR30461:SF23">
    <property type="entry name" value="DNA RECOMBINASE-RELATED"/>
    <property type="match status" value="1"/>
</dbReference>
<gene>
    <name evidence="2" type="ORF">BCR33DRAFT_219198</name>
</gene>
<dbReference type="InterPro" id="IPR036162">
    <property type="entry name" value="Resolvase-like_N_sf"/>
</dbReference>
<dbReference type="AlphaFoldDB" id="A0A1Y2CBB6"/>
<dbReference type="InterPro" id="IPR006119">
    <property type="entry name" value="Resolv_N"/>
</dbReference>
<dbReference type="SUPFAM" id="SSF53041">
    <property type="entry name" value="Resolvase-like"/>
    <property type="match status" value="1"/>
</dbReference>
<evidence type="ECO:0000313" key="2">
    <source>
        <dbReference type="EMBL" id="ORY44319.1"/>
    </source>
</evidence>
<dbReference type="SMART" id="SM00857">
    <property type="entry name" value="Resolvase"/>
    <property type="match status" value="1"/>
</dbReference>
<dbReference type="GO" id="GO:0000150">
    <property type="term" value="F:DNA strand exchange activity"/>
    <property type="evidence" value="ECO:0007669"/>
    <property type="project" value="InterPro"/>
</dbReference>
<reference evidence="2 3" key="1">
    <citation type="submission" date="2016-07" db="EMBL/GenBank/DDBJ databases">
        <title>Pervasive Adenine N6-methylation of Active Genes in Fungi.</title>
        <authorList>
            <consortium name="DOE Joint Genome Institute"/>
            <person name="Mondo S.J."/>
            <person name="Dannebaum R.O."/>
            <person name="Kuo R.C."/>
            <person name="Labutti K."/>
            <person name="Haridas S."/>
            <person name="Kuo A."/>
            <person name="Salamov A."/>
            <person name="Ahrendt S.R."/>
            <person name="Lipzen A."/>
            <person name="Sullivan W."/>
            <person name="Andreopoulos W.B."/>
            <person name="Clum A."/>
            <person name="Lindquist E."/>
            <person name="Daum C."/>
            <person name="Ramamoorthy G.K."/>
            <person name="Gryganskyi A."/>
            <person name="Culley D."/>
            <person name="Magnuson J.K."/>
            <person name="James T.Y."/>
            <person name="O'Malley M.A."/>
            <person name="Stajich J.E."/>
            <person name="Spatafora J.W."/>
            <person name="Visel A."/>
            <person name="Grigoriev I.V."/>
        </authorList>
    </citation>
    <scope>NUCLEOTIDE SEQUENCE [LARGE SCALE GENOMIC DNA]</scope>
    <source>
        <strain evidence="2 3">JEL800</strain>
    </source>
</reference>
<dbReference type="EMBL" id="MCGO01000022">
    <property type="protein sequence ID" value="ORY44319.1"/>
    <property type="molecule type" value="Genomic_DNA"/>
</dbReference>
<dbReference type="Proteomes" id="UP000193642">
    <property type="component" value="Unassembled WGS sequence"/>
</dbReference>
<evidence type="ECO:0000313" key="3">
    <source>
        <dbReference type="Proteomes" id="UP000193642"/>
    </source>
</evidence>
<sequence>MKAKSKGSRGLRKQQPLSIVSDSINKTNSEIESSVASVFESLSGRNDALPVVKKLRFLIYTRQSAQTAPDSLGSSVVQQVTMVKDILEKAGFDYHSEHFNDIASGADQERRGLRQAMDTVENDESIDGLVVHTLCRLSRNALHAALIVDNLVSKGKHFLEAINISCRLFGPSVPVEIAQSRWTPFLMHAAAAQFERQISQSRSRAHILSRKLENKVVSNVSAYGWKFAACNQFGECLASHSISSLYSQGAIKSSMNLVICQEEIEQALWAIDVCQEQYLVTNTIPKPAALFDHAVAQNVYKNTRSVVYGMLPWFKQCLTDRENTIETRPQQIRNFYHNVKSFIKQSTLRNELPSLLERSIGVIRAKLDESRSCVDNTLESG</sequence>
<protein>
    <recommendedName>
        <fullName evidence="1">Resolvase/invertase-type recombinase catalytic domain-containing protein</fullName>
    </recommendedName>
</protein>
<proteinExistence type="predicted"/>
<dbReference type="PANTHER" id="PTHR30461">
    <property type="entry name" value="DNA-INVERTASE FROM LAMBDOID PROPHAGE"/>
    <property type="match status" value="1"/>
</dbReference>
<dbReference type="CDD" id="cd00338">
    <property type="entry name" value="Ser_Recombinase"/>
    <property type="match status" value="1"/>
</dbReference>
<dbReference type="Gene3D" id="3.40.50.1390">
    <property type="entry name" value="Resolvase, N-terminal catalytic domain"/>
    <property type="match status" value="1"/>
</dbReference>